<reference evidence="2 3" key="1">
    <citation type="submission" date="2021-03" db="EMBL/GenBank/DDBJ databases">
        <title>Sequencing the genomes of 1000 actinobacteria strains.</title>
        <authorList>
            <person name="Klenk H.-P."/>
        </authorList>
    </citation>
    <scope>NUCLEOTIDE SEQUENCE [LARGE SCALE GENOMIC DNA]</scope>
    <source>
        <strain evidence="2 3">DSM 46670</strain>
    </source>
</reference>
<dbReference type="EMBL" id="JAGINW010000001">
    <property type="protein sequence ID" value="MBP2323369.1"/>
    <property type="molecule type" value="Genomic_DNA"/>
</dbReference>
<dbReference type="InterPro" id="IPR056908">
    <property type="entry name" value="Gp80-like"/>
</dbReference>
<dbReference type="RefSeq" id="WP_209639670.1">
    <property type="nucleotide sequence ID" value="NZ_JAGINW010000001.1"/>
</dbReference>
<comment type="caution">
    <text evidence="2">The sequence shown here is derived from an EMBL/GenBank/DDBJ whole genome shotgun (WGS) entry which is preliminary data.</text>
</comment>
<protein>
    <recommendedName>
        <fullName evidence="1">PKD domain-containing protein</fullName>
    </recommendedName>
</protein>
<evidence type="ECO:0000313" key="2">
    <source>
        <dbReference type="EMBL" id="MBP2323369.1"/>
    </source>
</evidence>
<proteinExistence type="predicted"/>
<sequence length="110" mass="11103">MPIDTAKQRENLALAYGNAATHVAAHSTDPGNTGTGEISGTRKSVIWTPGTVDGVITATVTLDIPSGATVGGIGLWDAASGGNYLDGGTVTAQAYSANGTYTITLTYTQN</sequence>
<organism evidence="2 3">
    <name type="scientific">Kibdelosporangium banguiense</name>
    <dbReference type="NCBI Taxonomy" id="1365924"/>
    <lineage>
        <taxon>Bacteria</taxon>
        <taxon>Bacillati</taxon>
        <taxon>Actinomycetota</taxon>
        <taxon>Actinomycetes</taxon>
        <taxon>Pseudonocardiales</taxon>
        <taxon>Pseudonocardiaceae</taxon>
        <taxon>Kibdelosporangium</taxon>
    </lineage>
</organism>
<gene>
    <name evidence="2" type="ORF">JOF56_003754</name>
</gene>
<dbReference type="Pfam" id="PF23140">
    <property type="entry name" value="Gp80"/>
    <property type="match status" value="1"/>
</dbReference>
<dbReference type="Proteomes" id="UP001519332">
    <property type="component" value="Unassembled WGS sequence"/>
</dbReference>
<accession>A0ABS4TG21</accession>
<evidence type="ECO:0000259" key="1">
    <source>
        <dbReference type="PROSITE" id="PS50093"/>
    </source>
</evidence>
<evidence type="ECO:0000313" key="3">
    <source>
        <dbReference type="Proteomes" id="UP001519332"/>
    </source>
</evidence>
<name>A0ABS4TG21_9PSEU</name>
<feature type="domain" description="PKD" evidence="1">
    <location>
        <begin position="76"/>
        <end position="110"/>
    </location>
</feature>
<dbReference type="InterPro" id="IPR000601">
    <property type="entry name" value="PKD_dom"/>
</dbReference>
<dbReference type="PROSITE" id="PS50093">
    <property type="entry name" value="PKD"/>
    <property type="match status" value="1"/>
</dbReference>
<keyword evidence="3" id="KW-1185">Reference proteome</keyword>